<proteinExistence type="predicted"/>
<dbReference type="InterPro" id="IPR052710">
    <property type="entry name" value="CAAX_protease"/>
</dbReference>
<dbReference type="STRING" id="1121316.SAMN02745207_00534"/>
<keyword evidence="4" id="KW-1185">Reference proteome</keyword>
<reference evidence="3 4" key="1">
    <citation type="submission" date="2016-11" db="EMBL/GenBank/DDBJ databases">
        <authorList>
            <person name="Jaros S."/>
            <person name="Januszkiewicz K."/>
            <person name="Wedrychowicz H."/>
        </authorList>
    </citation>
    <scope>NUCLEOTIDE SEQUENCE [LARGE SCALE GENOMIC DNA]</scope>
    <source>
        <strain evidence="3 4">DSM 8605</strain>
    </source>
</reference>
<evidence type="ECO:0000313" key="3">
    <source>
        <dbReference type="EMBL" id="SHH25696.1"/>
    </source>
</evidence>
<dbReference type="PANTHER" id="PTHR36435">
    <property type="entry name" value="SLR1288 PROTEIN"/>
    <property type="match status" value="1"/>
</dbReference>
<organism evidence="3 4">
    <name type="scientific">Clostridium grantii DSM 8605</name>
    <dbReference type="NCBI Taxonomy" id="1121316"/>
    <lineage>
        <taxon>Bacteria</taxon>
        <taxon>Bacillati</taxon>
        <taxon>Bacillota</taxon>
        <taxon>Clostridia</taxon>
        <taxon>Eubacteriales</taxon>
        <taxon>Clostridiaceae</taxon>
        <taxon>Clostridium</taxon>
    </lineage>
</organism>
<dbReference type="PANTHER" id="PTHR36435:SF1">
    <property type="entry name" value="CAAX AMINO TERMINAL PROTEASE FAMILY PROTEIN"/>
    <property type="match status" value="1"/>
</dbReference>
<keyword evidence="1" id="KW-0812">Transmembrane</keyword>
<dbReference type="InterPro" id="IPR003675">
    <property type="entry name" value="Rce1/LyrA-like_dom"/>
</dbReference>
<evidence type="ECO:0000259" key="2">
    <source>
        <dbReference type="Pfam" id="PF02517"/>
    </source>
</evidence>
<feature type="transmembrane region" description="Helical" evidence="1">
    <location>
        <begin position="133"/>
        <end position="151"/>
    </location>
</feature>
<dbReference type="GO" id="GO:0080120">
    <property type="term" value="P:CAAX-box protein maturation"/>
    <property type="evidence" value="ECO:0007669"/>
    <property type="project" value="UniProtKB-ARBA"/>
</dbReference>
<dbReference type="GO" id="GO:0004175">
    <property type="term" value="F:endopeptidase activity"/>
    <property type="evidence" value="ECO:0007669"/>
    <property type="project" value="UniProtKB-ARBA"/>
</dbReference>
<dbReference type="EMBL" id="FQXM01000003">
    <property type="protein sequence ID" value="SHH25696.1"/>
    <property type="molecule type" value="Genomic_DNA"/>
</dbReference>
<feature type="transmembrane region" description="Helical" evidence="1">
    <location>
        <begin position="91"/>
        <end position="113"/>
    </location>
</feature>
<dbReference type="OrthoDB" id="4177129at2"/>
<feature type="transmembrane region" description="Helical" evidence="1">
    <location>
        <begin position="233"/>
        <end position="255"/>
    </location>
</feature>
<keyword evidence="1" id="KW-1133">Transmembrane helix</keyword>
<dbReference type="Pfam" id="PF02517">
    <property type="entry name" value="Rce1-like"/>
    <property type="match status" value="1"/>
</dbReference>
<dbReference type="RefSeq" id="WP_073336728.1">
    <property type="nucleotide sequence ID" value="NZ_FQXM01000003.1"/>
</dbReference>
<feature type="transmembrane region" description="Helical" evidence="1">
    <location>
        <begin position="206"/>
        <end position="227"/>
    </location>
</feature>
<feature type="transmembrane region" description="Helical" evidence="1">
    <location>
        <begin position="163"/>
        <end position="179"/>
    </location>
</feature>
<feature type="transmembrane region" description="Helical" evidence="1">
    <location>
        <begin position="185"/>
        <end position="201"/>
    </location>
</feature>
<evidence type="ECO:0000313" key="4">
    <source>
        <dbReference type="Proteomes" id="UP000184447"/>
    </source>
</evidence>
<dbReference type="AlphaFoldDB" id="A0A1M5RHT4"/>
<feature type="transmembrane region" description="Helical" evidence="1">
    <location>
        <begin position="50"/>
        <end position="70"/>
    </location>
</feature>
<keyword evidence="1" id="KW-0472">Membrane</keyword>
<protein>
    <recommendedName>
        <fullName evidence="2">CAAX prenyl protease 2/Lysostaphin resistance protein A-like domain-containing protein</fullName>
    </recommendedName>
</protein>
<accession>A0A1M5RHT4</accession>
<feature type="transmembrane region" description="Helical" evidence="1">
    <location>
        <begin position="12"/>
        <end position="38"/>
    </location>
</feature>
<dbReference type="Proteomes" id="UP000184447">
    <property type="component" value="Unassembled WGS sequence"/>
</dbReference>
<gene>
    <name evidence="3" type="ORF">SAMN02745207_00534</name>
</gene>
<feature type="domain" description="CAAX prenyl protease 2/Lysostaphin resistance protein A-like" evidence="2">
    <location>
        <begin position="132"/>
        <end position="219"/>
    </location>
</feature>
<name>A0A1M5RHT4_9CLOT</name>
<sequence>MVKYLKLVGEIIAYLALFLVVSITVLIISSFVLVFLGMDIMDNIQMMELLNMRLTPLILLVFFGMAYMIFKAFNKDLIKFCRFKKFKLNQLAPVILIAIFTTALSLVLIQYGVEIFPDYAEVSESLSSSSQDLLAMLGIVIFGPMLEEILFRGIIFNRLREEMPVVIAALIQAIIFGVMHGNPLQFLYTVALGLIMAYVYVKTDSLWLSMVVHITYNYFGVLIFPTFLGVFNVPLIAFGVISALLLILSFIYFNLTIRKNLWN</sequence>
<evidence type="ECO:0000256" key="1">
    <source>
        <dbReference type="SAM" id="Phobius"/>
    </source>
</evidence>